<feature type="region of interest" description="Disordered" evidence="1">
    <location>
        <begin position="195"/>
        <end position="215"/>
    </location>
</feature>
<dbReference type="RefSeq" id="WP_005822451.1">
    <property type="nucleotide sequence ID" value="NZ_ACQL01000041.1"/>
</dbReference>
<dbReference type="AlphaFoldDB" id="C5RZC5"/>
<accession>C5RZC5</accession>
<protein>
    <submittedName>
        <fullName evidence="2">Uncharacterized protein</fullName>
    </submittedName>
</protein>
<reference evidence="2 3" key="1">
    <citation type="journal article" date="2010" name="Vet. Microbiol.">
        <title>Production of haemolysins by strains of the Actinobacillus minor/porcitonsillarum complex.</title>
        <authorList>
            <person name="Arya G."/>
            <person name="Niven D.F."/>
        </authorList>
    </citation>
    <scope>NUCLEOTIDE SEQUENCE [LARGE SCALE GENOMIC DNA]</scope>
    <source>
        <strain evidence="2 3">NM305</strain>
    </source>
</reference>
<evidence type="ECO:0000313" key="2">
    <source>
        <dbReference type="EMBL" id="EER47993.1"/>
    </source>
</evidence>
<feature type="compositionally biased region" description="Acidic residues" evidence="1">
    <location>
        <begin position="196"/>
        <end position="208"/>
    </location>
</feature>
<dbReference type="Proteomes" id="UP000005532">
    <property type="component" value="Unassembled WGS sequence"/>
</dbReference>
<sequence>MKNNVVALPEGAIFTYSNQNLVYFSHEKYSISIKNYKQKSEKVVFTFAKEASYLRAIKILREKVFKDSSYLCTENGFISHRLINSISLIPDYYIVISNDDTRKALMTIDISDKNDVEQQQLLTEICKPLKRSSQFIELKGHGLIRKTSVGSRLTRESGVFITNSRGHNVFWLPVSESSSKDDIVELTSKLFGFPSELDDSDDVDELNEGDEHVTE</sequence>
<comment type="caution">
    <text evidence="2">The sequence shown here is derived from an EMBL/GenBank/DDBJ whole genome shotgun (WGS) entry which is preliminary data.</text>
</comment>
<gene>
    <name evidence="2" type="ORF">AM305_05095</name>
</gene>
<proteinExistence type="predicted"/>
<evidence type="ECO:0000313" key="3">
    <source>
        <dbReference type="Proteomes" id="UP000005532"/>
    </source>
</evidence>
<evidence type="ECO:0000256" key="1">
    <source>
        <dbReference type="SAM" id="MobiDB-lite"/>
    </source>
</evidence>
<dbReference type="EMBL" id="ACQL01000041">
    <property type="protein sequence ID" value="EER47993.1"/>
    <property type="molecule type" value="Genomic_DNA"/>
</dbReference>
<organism evidence="2 3">
    <name type="scientific">Actinobacillus minor NM305</name>
    <dbReference type="NCBI Taxonomy" id="637911"/>
    <lineage>
        <taxon>Bacteria</taxon>
        <taxon>Pseudomonadati</taxon>
        <taxon>Pseudomonadota</taxon>
        <taxon>Gammaproteobacteria</taxon>
        <taxon>Pasteurellales</taxon>
        <taxon>Pasteurellaceae</taxon>
        <taxon>Actinobacillus</taxon>
    </lineage>
</organism>
<name>C5RZC5_9PAST</name>